<accession>A0A9W8ZP28</accession>
<feature type="region of interest" description="Disordered" evidence="1">
    <location>
        <begin position="1"/>
        <end position="50"/>
    </location>
</feature>
<dbReference type="AlphaFoldDB" id="A0A9W8ZP28"/>
<dbReference type="OrthoDB" id="3747906at2759"/>
<dbReference type="Proteomes" id="UP001140510">
    <property type="component" value="Unassembled WGS sequence"/>
</dbReference>
<sequence length="166" mass="18643">MAPPRSAKQPGSTAAQSHPRQGRNARRQVAEDVDDDGHAEDSANVDDEAEDDYIELSQGTAVQSMIIGGLNNQKKRHTVNKKQVKEKYSRTKTEVQDSITTLFDEHEEQADTAHSAQLKRLADLIALKASLESQMTTKLAHLQTMYDTHSRELSYVLDSRIRELKK</sequence>
<reference evidence="2" key="1">
    <citation type="submission" date="2022-10" db="EMBL/GenBank/DDBJ databases">
        <title>Tapping the CABI collections for fungal endophytes: first genome assemblies for Collariella, Neodidymelliopsis, Ascochyta clinopodiicola, Didymella pomorum, Didymosphaeria variabile, Neocosmospora piperis and Neocucurbitaria cava.</title>
        <authorList>
            <person name="Hill R."/>
        </authorList>
    </citation>
    <scope>NUCLEOTIDE SEQUENCE</scope>
    <source>
        <strain evidence="2">IMI 355091</strain>
    </source>
</reference>
<comment type="caution">
    <text evidence="2">The sequence shown here is derived from an EMBL/GenBank/DDBJ whole genome shotgun (WGS) entry which is preliminary data.</text>
</comment>
<keyword evidence="3" id="KW-1185">Reference proteome</keyword>
<organism evidence="2 3">
    <name type="scientific">Didymella pomorum</name>
    <dbReference type="NCBI Taxonomy" id="749634"/>
    <lineage>
        <taxon>Eukaryota</taxon>
        <taxon>Fungi</taxon>
        <taxon>Dikarya</taxon>
        <taxon>Ascomycota</taxon>
        <taxon>Pezizomycotina</taxon>
        <taxon>Dothideomycetes</taxon>
        <taxon>Pleosporomycetidae</taxon>
        <taxon>Pleosporales</taxon>
        <taxon>Pleosporineae</taxon>
        <taxon>Didymellaceae</taxon>
        <taxon>Didymella</taxon>
    </lineage>
</organism>
<feature type="compositionally biased region" description="Acidic residues" evidence="1">
    <location>
        <begin position="31"/>
        <end position="50"/>
    </location>
</feature>
<dbReference type="EMBL" id="JAPEVA010000006">
    <property type="protein sequence ID" value="KAJ4411210.1"/>
    <property type="molecule type" value="Genomic_DNA"/>
</dbReference>
<evidence type="ECO:0000313" key="3">
    <source>
        <dbReference type="Proteomes" id="UP001140510"/>
    </source>
</evidence>
<protein>
    <submittedName>
        <fullName evidence="2">Uncharacterized protein</fullName>
    </submittedName>
</protein>
<evidence type="ECO:0000256" key="1">
    <source>
        <dbReference type="SAM" id="MobiDB-lite"/>
    </source>
</evidence>
<proteinExistence type="predicted"/>
<name>A0A9W8ZP28_9PLEO</name>
<evidence type="ECO:0000313" key="2">
    <source>
        <dbReference type="EMBL" id="KAJ4411210.1"/>
    </source>
</evidence>
<gene>
    <name evidence="2" type="ORF">N0V91_001586</name>
</gene>
<feature type="compositionally biased region" description="Polar residues" evidence="1">
    <location>
        <begin position="9"/>
        <end position="19"/>
    </location>
</feature>